<dbReference type="EMBL" id="JBHSPX010000006">
    <property type="protein sequence ID" value="MFC6064874.1"/>
    <property type="molecule type" value="Genomic_DNA"/>
</dbReference>
<evidence type="ECO:0000313" key="2">
    <source>
        <dbReference type="EMBL" id="MFC6064874.1"/>
    </source>
</evidence>
<keyword evidence="3" id="KW-1185">Reference proteome</keyword>
<name>A0ABW1MPC5_9ACTN</name>
<evidence type="ECO:0000256" key="1">
    <source>
        <dbReference type="SAM" id="Phobius"/>
    </source>
</evidence>
<dbReference type="RefSeq" id="WP_031049714.1">
    <property type="nucleotide sequence ID" value="NZ_JBHSPX010000006.1"/>
</dbReference>
<keyword evidence="1" id="KW-0812">Transmembrane</keyword>
<keyword evidence="1" id="KW-1133">Transmembrane helix</keyword>
<gene>
    <name evidence="2" type="ORF">ACFP4F_20320</name>
</gene>
<dbReference type="Proteomes" id="UP001596139">
    <property type="component" value="Unassembled WGS sequence"/>
</dbReference>
<organism evidence="2 3">
    <name type="scientific">Streptomyces ochraceiscleroticus</name>
    <dbReference type="NCBI Taxonomy" id="47761"/>
    <lineage>
        <taxon>Bacteria</taxon>
        <taxon>Bacillati</taxon>
        <taxon>Actinomycetota</taxon>
        <taxon>Actinomycetes</taxon>
        <taxon>Kitasatosporales</taxon>
        <taxon>Streptomycetaceae</taxon>
        <taxon>Streptomyces</taxon>
    </lineage>
</organism>
<keyword evidence="1" id="KW-0472">Membrane</keyword>
<proteinExistence type="predicted"/>
<comment type="caution">
    <text evidence="2">The sequence shown here is derived from an EMBL/GenBank/DDBJ whole genome shotgun (WGS) entry which is preliminary data.</text>
</comment>
<protein>
    <submittedName>
        <fullName evidence="2">Uncharacterized protein</fullName>
    </submittedName>
</protein>
<reference evidence="3" key="1">
    <citation type="journal article" date="2019" name="Int. J. Syst. Evol. Microbiol.">
        <title>The Global Catalogue of Microorganisms (GCM) 10K type strain sequencing project: providing services to taxonomists for standard genome sequencing and annotation.</title>
        <authorList>
            <consortium name="The Broad Institute Genomics Platform"/>
            <consortium name="The Broad Institute Genome Sequencing Center for Infectious Disease"/>
            <person name="Wu L."/>
            <person name="Ma J."/>
        </authorList>
    </citation>
    <scope>NUCLEOTIDE SEQUENCE [LARGE SCALE GENOMIC DNA]</scope>
    <source>
        <strain evidence="3">CGMCC 1.15180</strain>
    </source>
</reference>
<feature type="transmembrane region" description="Helical" evidence="1">
    <location>
        <begin position="26"/>
        <end position="44"/>
    </location>
</feature>
<evidence type="ECO:0000313" key="3">
    <source>
        <dbReference type="Proteomes" id="UP001596139"/>
    </source>
</evidence>
<sequence length="60" mass="6492">MAKIVFTLLWAGVLIAVNKLLDDVTWAQYLATFVLAGMYAFAVTKVPGARSKGTQESSEV</sequence>
<accession>A0ABW1MPC5</accession>